<gene>
    <name evidence="2" type="ORF">BHK98_09600</name>
</gene>
<evidence type="ECO:0000313" key="2">
    <source>
        <dbReference type="EMBL" id="OLR56299.1"/>
    </source>
</evidence>
<dbReference type="NCBIfam" id="TIGR03980">
    <property type="entry name" value="prismane_assoc"/>
    <property type="match status" value="1"/>
</dbReference>
<organism evidence="2 3">
    <name type="scientific">Hornefia porci</name>
    <dbReference type="NCBI Taxonomy" id="2652292"/>
    <lineage>
        <taxon>Bacteria</taxon>
        <taxon>Bacillati</taxon>
        <taxon>Bacillota</taxon>
        <taxon>Clostridia</taxon>
        <taxon>Peptostreptococcales</taxon>
        <taxon>Anaerovoracaceae</taxon>
        <taxon>Hornefia</taxon>
    </lineage>
</organism>
<accession>A0A1Q9JJB1</accession>
<comment type="caution">
    <text evidence="2">The sequence shown here is derived from an EMBL/GenBank/DDBJ whole genome shotgun (WGS) entry which is preliminary data.</text>
</comment>
<protein>
    <submittedName>
        <fullName evidence="2">Disulfide oxidoreductase</fullName>
    </submittedName>
</protein>
<evidence type="ECO:0000313" key="3">
    <source>
        <dbReference type="Proteomes" id="UP000187404"/>
    </source>
</evidence>
<dbReference type="AlphaFoldDB" id="A0A1Q9JJB1"/>
<dbReference type="InterPro" id="IPR015077">
    <property type="entry name" value="DUF1858"/>
</dbReference>
<reference evidence="2 3" key="1">
    <citation type="journal article" date="2016" name="Appl. Environ. Microbiol.">
        <title>Function and Phylogeny of Bacterial Butyryl Coenzyme A:Acetate Transferases and Their Diversity in the Proximal Colon of Swine.</title>
        <authorList>
            <person name="Trachsel J."/>
            <person name="Bayles D.O."/>
            <person name="Looft T."/>
            <person name="Levine U.Y."/>
            <person name="Allen H.K."/>
        </authorList>
    </citation>
    <scope>NUCLEOTIDE SEQUENCE [LARGE SCALE GENOMIC DNA]</scope>
    <source>
        <strain evidence="2 3">68-3-10</strain>
    </source>
</reference>
<feature type="domain" description="DUF1858" evidence="1">
    <location>
        <begin position="11"/>
        <end position="62"/>
    </location>
</feature>
<name>A0A1Q9JJB1_9FIRM</name>
<dbReference type="Gene3D" id="1.10.3910.10">
    <property type="entry name" value="SP0561-like"/>
    <property type="match status" value="1"/>
</dbReference>
<dbReference type="STRING" id="1261640.BHK98_09600"/>
<sequence length="73" mass="7412">MDNVMNATKVTKDMLVGDIVANIPGAAEALMNAGMHCLGCPASQSESLENASMVHGLDPDSVVEAVNAAIAEA</sequence>
<dbReference type="SUPFAM" id="SSF140683">
    <property type="entry name" value="SP0561-like"/>
    <property type="match status" value="1"/>
</dbReference>
<keyword evidence="3" id="KW-1185">Reference proteome</keyword>
<dbReference type="Proteomes" id="UP000187404">
    <property type="component" value="Unassembled WGS sequence"/>
</dbReference>
<dbReference type="InterPro" id="IPR023883">
    <property type="entry name" value="CHP03980_redox-disulphide"/>
</dbReference>
<dbReference type="PANTHER" id="PTHR39341:SF1">
    <property type="entry name" value="DUF1858 DOMAIN-CONTAINING PROTEIN"/>
    <property type="match status" value="1"/>
</dbReference>
<dbReference type="PANTHER" id="PTHR39341">
    <property type="entry name" value="BSL7085 PROTEIN"/>
    <property type="match status" value="1"/>
</dbReference>
<dbReference type="EMBL" id="MJIE01000001">
    <property type="protein sequence ID" value="OLR56299.1"/>
    <property type="molecule type" value="Genomic_DNA"/>
</dbReference>
<proteinExistence type="predicted"/>
<dbReference type="RefSeq" id="WP_075713789.1">
    <property type="nucleotide sequence ID" value="NZ_MJIE01000001.1"/>
</dbReference>
<evidence type="ECO:0000259" key="1">
    <source>
        <dbReference type="Pfam" id="PF08984"/>
    </source>
</evidence>
<dbReference type="InterPro" id="IPR038062">
    <property type="entry name" value="ScdA-like_N_sf"/>
</dbReference>
<dbReference type="Pfam" id="PF08984">
    <property type="entry name" value="DUF1858"/>
    <property type="match status" value="1"/>
</dbReference>